<dbReference type="OrthoDB" id="1535081at2759"/>
<gene>
    <name evidence="7" type="ORF">K444DRAFT_613119</name>
</gene>
<dbReference type="STRING" id="1095630.A0A2J6T940"/>
<dbReference type="PANTHER" id="PTHR43712">
    <property type="entry name" value="PUTATIVE (AFU_ORTHOLOGUE AFUA_4G14580)-RELATED"/>
    <property type="match status" value="1"/>
</dbReference>
<protein>
    <submittedName>
        <fullName evidence="7">Putative O-methyltransferase</fullName>
    </submittedName>
</protein>
<dbReference type="InterPro" id="IPR036390">
    <property type="entry name" value="WH_DNA-bd_sf"/>
</dbReference>
<dbReference type="GeneID" id="36588362"/>
<dbReference type="Proteomes" id="UP000235371">
    <property type="component" value="Unassembled WGS sequence"/>
</dbReference>
<evidence type="ECO:0000256" key="3">
    <source>
        <dbReference type="ARBA" id="ARBA00022691"/>
    </source>
</evidence>
<dbReference type="SUPFAM" id="SSF46785">
    <property type="entry name" value="Winged helix' DNA-binding domain"/>
    <property type="match status" value="1"/>
</dbReference>
<keyword evidence="1 7" id="KW-0489">Methyltransferase</keyword>
<evidence type="ECO:0000313" key="8">
    <source>
        <dbReference type="Proteomes" id="UP000235371"/>
    </source>
</evidence>
<dbReference type="Gene3D" id="3.40.50.150">
    <property type="entry name" value="Vaccinia Virus protein VP39"/>
    <property type="match status" value="1"/>
</dbReference>
<proteinExistence type="predicted"/>
<dbReference type="InterPro" id="IPR012967">
    <property type="entry name" value="COMT_dimerisation"/>
</dbReference>
<evidence type="ECO:0000256" key="4">
    <source>
        <dbReference type="PIRSR" id="PIRSR005739-1"/>
    </source>
</evidence>
<feature type="domain" description="O-methyltransferase C-terminal" evidence="5">
    <location>
        <begin position="240"/>
        <end position="383"/>
    </location>
</feature>
<dbReference type="Pfam" id="PF08100">
    <property type="entry name" value="Dimerisation"/>
    <property type="match status" value="1"/>
</dbReference>
<evidence type="ECO:0000256" key="2">
    <source>
        <dbReference type="ARBA" id="ARBA00022679"/>
    </source>
</evidence>
<evidence type="ECO:0000256" key="1">
    <source>
        <dbReference type="ARBA" id="ARBA00022603"/>
    </source>
</evidence>
<reference evidence="7 8" key="1">
    <citation type="submission" date="2016-04" db="EMBL/GenBank/DDBJ databases">
        <title>A degradative enzymes factory behind the ericoid mycorrhizal symbiosis.</title>
        <authorList>
            <consortium name="DOE Joint Genome Institute"/>
            <person name="Martino E."/>
            <person name="Morin E."/>
            <person name="Grelet G."/>
            <person name="Kuo A."/>
            <person name="Kohler A."/>
            <person name="Daghino S."/>
            <person name="Barry K."/>
            <person name="Choi C."/>
            <person name="Cichocki N."/>
            <person name="Clum A."/>
            <person name="Copeland A."/>
            <person name="Hainaut M."/>
            <person name="Haridas S."/>
            <person name="Labutti K."/>
            <person name="Lindquist E."/>
            <person name="Lipzen A."/>
            <person name="Khouja H.-R."/>
            <person name="Murat C."/>
            <person name="Ohm R."/>
            <person name="Olson A."/>
            <person name="Spatafora J."/>
            <person name="Veneault-Fourrey C."/>
            <person name="Henrissat B."/>
            <person name="Grigoriev I."/>
            <person name="Martin F."/>
            <person name="Perotto S."/>
        </authorList>
    </citation>
    <scope>NUCLEOTIDE SEQUENCE [LARGE SCALE GENOMIC DNA]</scope>
    <source>
        <strain evidence="7 8">E</strain>
    </source>
</reference>
<evidence type="ECO:0000259" key="6">
    <source>
        <dbReference type="Pfam" id="PF08100"/>
    </source>
</evidence>
<dbReference type="GO" id="GO:0008171">
    <property type="term" value="F:O-methyltransferase activity"/>
    <property type="evidence" value="ECO:0007669"/>
    <property type="project" value="InterPro"/>
</dbReference>
<dbReference type="InterPro" id="IPR001077">
    <property type="entry name" value="COMT_C"/>
</dbReference>
<keyword evidence="3" id="KW-0949">S-adenosyl-L-methionine</keyword>
<dbReference type="AlphaFoldDB" id="A0A2J6T940"/>
<keyword evidence="8" id="KW-1185">Reference proteome</keyword>
<dbReference type="Gene3D" id="1.10.10.10">
    <property type="entry name" value="Winged helix-like DNA-binding domain superfamily/Winged helix DNA-binding domain"/>
    <property type="match status" value="1"/>
</dbReference>
<dbReference type="Pfam" id="PF00891">
    <property type="entry name" value="Methyltransf_2"/>
    <property type="match status" value="1"/>
</dbReference>
<sequence>MMEIVTEPTLIETLLRRVALQTKGGVEAGVTDKLAREALLNSLRQLTIALESPEDVVNRVVFFPSTYMCARVAIDLKLFDIIAGSKGAIASAELATKTRVEEQLLVRILRGITFAGLVTEVGEQLYEANATTHHIKNPSVQAGIIHLYDQGLKSVWAMPDYFKSNGFKLPSNAGSGPFQFAFDTPLETYSYWATKPEVADNFNTFMAGKLNATSTGQSWEEAYPVKENIVDGFDASISNALFVDIAGGRGHEVGQLKARFPDAPGRFILEDLAPVIDDIKELDSSIERIKYDFFGQQPIKGARTYFMGNTMHNWPDEDCAKILKNVVQAMVKGYSRLLVSDDIVPETNCPLKTFGRDIAMLSLHSGSERSEKQWTALLEPAGLKVVKFWYFAKGEGLIEAVLRD</sequence>
<name>A0A2J6T940_9HELO</name>
<keyword evidence="2 7" id="KW-0808">Transferase</keyword>
<accession>A0A2J6T940</accession>
<feature type="domain" description="O-methyltransferase dimerisation" evidence="6">
    <location>
        <begin position="68"/>
        <end position="129"/>
    </location>
</feature>
<dbReference type="EMBL" id="KZ613813">
    <property type="protein sequence ID" value="PMD59521.1"/>
    <property type="molecule type" value="Genomic_DNA"/>
</dbReference>
<evidence type="ECO:0000313" key="7">
    <source>
        <dbReference type="EMBL" id="PMD59521.1"/>
    </source>
</evidence>
<dbReference type="InterPro" id="IPR036388">
    <property type="entry name" value="WH-like_DNA-bd_sf"/>
</dbReference>
<dbReference type="GO" id="GO:0032259">
    <property type="term" value="P:methylation"/>
    <property type="evidence" value="ECO:0007669"/>
    <property type="project" value="UniProtKB-KW"/>
</dbReference>
<dbReference type="PROSITE" id="PS51683">
    <property type="entry name" value="SAM_OMT_II"/>
    <property type="match status" value="1"/>
</dbReference>
<dbReference type="InterPro" id="IPR029063">
    <property type="entry name" value="SAM-dependent_MTases_sf"/>
</dbReference>
<dbReference type="GO" id="GO:0046983">
    <property type="term" value="F:protein dimerization activity"/>
    <property type="evidence" value="ECO:0007669"/>
    <property type="project" value="InterPro"/>
</dbReference>
<evidence type="ECO:0000259" key="5">
    <source>
        <dbReference type="Pfam" id="PF00891"/>
    </source>
</evidence>
<organism evidence="7 8">
    <name type="scientific">Hyaloscypha bicolor E</name>
    <dbReference type="NCBI Taxonomy" id="1095630"/>
    <lineage>
        <taxon>Eukaryota</taxon>
        <taxon>Fungi</taxon>
        <taxon>Dikarya</taxon>
        <taxon>Ascomycota</taxon>
        <taxon>Pezizomycotina</taxon>
        <taxon>Leotiomycetes</taxon>
        <taxon>Helotiales</taxon>
        <taxon>Hyaloscyphaceae</taxon>
        <taxon>Hyaloscypha</taxon>
        <taxon>Hyaloscypha bicolor</taxon>
    </lineage>
</organism>
<dbReference type="RefSeq" id="XP_024736425.1">
    <property type="nucleotide sequence ID" value="XM_024880285.1"/>
</dbReference>
<dbReference type="InterPro" id="IPR016461">
    <property type="entry name" value="COMT-like"/>
</dbReference>
<dbReference type="PANTHER" id="PTHR43712:SF1">
    <property type="entry name" value="HYPOTHETICAL O-METHYLTRANSFERASE (EUROFUNG)-RELATED"/>
    <property type="match status" value="1"/>
</dbReference>
<dbReference type="PIRSF" id="PIRSF005739">
    <property type="entry name" value="O-mtase"/>
    <property type="match status" value="1"/>
</dbReference>
<dbReference type="InParanoid" id="A0A2J6T940"/>
<dbReference type="SUPFAM" id="SSF53335">
    <property type="entry name" value="S-adenosyl-L-methionine-dependent methyltransferases"/>
    <property type="match status" value="1"/>
</dbReference>
<feature type="active site" description="Proton acceptor" evidence="4">
    <location>
        <position position="312"/>
    </location>
</feature>